<dbReference type="Gene3D" id="3.30.160.390">
    <property type="entry name" value="Integrase, DNA-binding domain"/>
    <property type="match status" value="1"/>
</dbReference>
<dbReference type="PROSITE" id="PS51898">
    <property type="entry name" value="TYR_RECOMBINASE"/>
    <property type="match status" value="1"/>
</dbReference>
<evidence type="ECO:0000256" key="3">
    <source>
        <dbReference type="ARBA" id="ARBA00023125"/>
    </source>
</evidence>
<dbReference type="InterPro" id="IPR025166">
    <property type="entry name" value="Integrase_DNA_bind_dom"/>
</dbReference>
<dbReference type="PANTHER" id="PTHR30629:SF2">
    <property type="entry name" value="PROPHAGE INTEGRASE INTS-RELATED"/>
    <property type="match status" value="1"/>
</dbReference>
<comment type="caution">
    <text evidence="8">The sequence shown here is derived from an EMBL/GenBank/DDBJ whole genome shotgun (WGS) entry which is preliminary data.</text>
</comment>
<dbReference type="GO" id="GO:0015074">
    <property type="term" value="P:DNA integration"/>
    <property type="evidence" value="ECO:0007669"/>
    <property type="project" value="UniProtKB-KW"/>
</dbReference>
<dbReference type="Pfam" id="PF00589">
    <property type="entry name" value="Phage_integrase"/>
    <property type="match status" value="1"/>
</dbReference>
<keyword evidence="3 5" id="KW-0238">DNA-binding</keyword>
<evidence type="ECO:0000313" key="8">
    <source>
        <dbReference type="EMBL" id="MCE8052512.1"/>
    </source>
</evidence>
<name>A0AAW4YW85_9GAMM</name>
<dbReference type="EMBL" id="JABFTS010000006">
    <property type="protein sequence ID" value="MCE8052512.1"/>
    <property type="molecule type" value="Genomic_DNA"/>
</dbReference>
<dbReference type="PROSITE" id="PS51900">
    <property type="entry name" value="CB"/>
    <property type="match status" value="1"/>
</dbReference>
<keyword evidence="2" id="KW-0229">DNA integration</keyword>
<evidence type="ECO:0000256" key="4">
    <source>
        <dbReference type="ARBA" id="ARBA00023172"/>
    </source>
</evidence>
<dbReference type="InterPro" id="IPR053876">
    <property type="entry name" value="Phage_int_M"/>
</dbReference>
<evidence type="ECO:0000259" key="7">
    <source>
        <dbReference type="PROSITE" id="PS51900"/>
    </source>
</evidence>
<organism evidence="8 9">
    <name type="scientific">Billgrantia desiderata</name>
    <dbReference type="NCBI Taxonomy" id="52021"/>
    <lineage>
        <taxon>Bacteria</taxon>
        <taxon>Pseudomonadati</taxon>
        <taxon>Pseudomonadota</taxon>
        <taxon>Gammaproteobacteria</taxon>
        <taxon>Oceanospirillales</taxon>
        <taxon>Halomonadaceae</taxon>
        <taxon>Billgrantia</taxon>
    </lineage>
</organism>
<accession>A0AAW4YW85</accession>
<evidence type="ECO:0000256" key="5">
    <source>
        <dbReference type="PROSITE-ProRule" id="PRU01248"/>
    </source>
</evidence>
<protein>
    <submittedName>
        <fullName evidence="8">Tyrosine-type recombinase/integrase</fullName>
    </submittedName>
</protein>
<evidence type="ECO:0000313" key="9">
    <source>
        <dbReference type="Proteomes" id="UP001320178"/>
    </source>
</evidence>
<feature type="domain" description="Core-binding (CB)" evidence="7">
    <location>
        <begin position="95"/>
        <end position="174"/>
    </location>
</feature>
<sequence>MGKFTAKKVQSLIKDGAPGRYSDGSGLYLMIPKKGAPYWMHRYTLAGKRRELTLDKCENLSLAEAREQAVEAQRAIRSGVDPVEERKREEQITIHTVRELFDDWYHDLEKRLKHPRIPKRIFEKEIAPSIGHQTLENVTPMDVRAIIRKVAGSGRPAIANDTLMYLKQLFNHAIKLGLLTYNPAAAFSVNDAGGIEKSRDRALSLDEIRQIFQIFRDNRESFTRDNYLACALLLVLGVRKTELTEAQWSEIDLKGKRWNLSGERSKTGTGIVIPLPAQAIAWLEELKIRACGSPYVFPSRRSSKRPHMGKDTLNRAIAKLFGKEPGKKPQPENRMGDIAEFTVHDLRRTCRSLLAASGVPGHVAERCLNHKLKGIEGVYDRYDYFDERKEALEKVAELVEPAVNKSAHSGLLEAGLVHIP</sequence>
<dbReference type="SUPFAM" id="SSF56349">
    <property type="entry name" value="DNA breaking-rejoining enzymes"/>
    <property type="match status" value="1"/>
</dbReference>
<dbReference type="InterPro" id="IPR002104">
    <property type="entry name" value="Integrase_catalytic"/>
</dbReference>
<gene>
    <name evidence="8" type="ORF">HOP61_14530</name>
</gene>
<proteinExistence type="inferred from homology"/>
<dbReference type="Gene3D" id="1.10.150.130">
    <property type="match status" value="1"/>
</dbReference>
<evidence type="ECO:0000256" key="1">
    <source>
        <dbReference type="ARBA" id="ARBA00008857"/>
    </source>
</evidence>
<dbReference type="RefSeq" id="WP_234239875.1">
    <property type="nucleotide sequence ID" value="NZ_JABFTS010000006.1"/>
</dbReference>
<dbReference type="InterPro" id="IPR038488">
    <property type="entry name" value="Integrase_DNA-bd_sf"/>
</dbReference>
<dbReference type="InterPro" id="IPR010998">
    <property type="entry name" value="Integrase_recombinase_N"/>
</dbReference>
<dbReference type="CDD" id="cd00801">
    <property type="entry name" value="INT_P4_C"/>
    <property type="match status" value="1"/>
</dbReference>
<dbReference type="Gene3D" id="1.10.443.10">
    <property type="entry name" value="Intergrase catalytic core"/>
    <property type="match status" value="1"/>
</dbReference>
<comment type="similarity">
    <text evidence="1">Belongs to the 'phage' integrase family.</text>
</comment>
<dbReference type="Pfam" id="PF13356">
    <property type="entry name" value="Arm-DNA-bind_3"/>
    <property type="match status" value="1"/>
</dbReference>
<dbReference type="InterPro" id="IPR050808">
    <property type="entry name" value="Phage_Integrase"/>
</dbReference>
<reference evidence="8" key="1">
    <citation type="submission" date="2020-05" db="EMBL/GenBank/DDBJ databases">
        <authorList>
            <person name="Wang L."/>
            <person name="Shao Z."/>
        </authorList>
    </citation>
    <scope>NUCLEOTIDE SEQUENCE</scope>
    <source>
        <strain evidence="8">MCCC 1A05776</strain>
    </source>
</reference>
<reference evidence="8" key="2">
    <citation type="journal article" date="2021" name="Front. Microbiol.">
        <title>Aerobic Denitrification and Heterotrophic Sulfur Oxidation in the Genus Halomonas Revealed by Six Novel Species Characterizations and Genome-Based Analysis.</title>
        <authorList>
            <person name="Wang L."/>
            <person name="Shao Z."/>
        </authorList>
    </citation>
    <scope>NUCLEOTIDE SEQUENCE</scope>
    <source>
        <strain evidence="8">MCCC 1A05776</strain>
    </source>
</reference>
<dbReference type="Pfam" id="PF22022">
    <property type="entry name" value="Phage_int_M"/>
    <property type="match status" value="1"/>
</dbReference>
<dbReference type="GO" id="GO:0003677">
    <property type="term" value="F:DNA binding"/>
    <property type="evidence" value="ECO:0007669"/>
    <property type="project" value="UniProtKB-UniRule"/>
</dbReference>
<dbReference type="InterPro" id="IPR013762">
    <property type="entry name" value="Integrase-like_cat_sf"/>
</dbReference>
<dbReference type="InterPro" id="IPR011010">
    <property type="entry name" value="DNA_brk_join_enz"/>
</dbReference>
<evidence type="ECO:0000259" key="6">
    <source>
        <dbReference type="PROSITE" id="PS51898"/>
    </source>
</evidence>
<feature type="domain" description="Tyr recombinase" evidence="6">
    <location>
        <begin position="198"/>
        <end position="397"/>
    </location>
</feature>
<dbReference type="AlphaFoldDB" id="A0AAW4YW85"/>
<dbReference type="InterPro" id="IPR044068">
    <property type="entry name" value="CB"/>
</dbReference>
<keyword evidence="4" id="KW-0233">DNA recombination</keyword>
<dbReference type="PANTHER" id="PTHR30629">
    <property type="entry name" value="PROPHAGE INTEGRASE"/>
    <property type="match status" value="1"/>
</dbReference>
<dbReference type="GO" id="GO:0006310">
    <property type="term" value="P:DNA recombination"/>
    <property type="evidence" value="ECO:0007669"/>
    <property type="project" value="UniProtKB-KW"/>
</dbReference>
<dbReference type="Proteomes" id="UP001320178">
    <property type="component" value="Unassembled WGS sequence"/>
</dbReference>
<evidence type="ECO:0000256" key="2">
    <source>
        <dbReference type="ARBA" id="ARBA00022908"/>
    </source>
</evidence>